<evidence type="ECO:0000313" key="11">
    <source>
        <dbReference type="Proteomes" id="UP000094426"/>
    </source>
</evidence>
<feature type="transmembrane region" description="Helical" evidence="9">
    <location>
        <begin position="40"/>
        <end position="60"/>
    </location>
</feature>
<evidence type="ECO:0000256" key="6">
    <source>
        <dbReference type="ARBA" id="ARBA00022989"/>
    </source>
</evidence>
<dbReference type="InterPro" id="IPR019127">
    <property type="entry name" value="Exosortase"/>
</dbReference>
<feature type="transmembrane region" description="Helical" evidence="9">
    <location>
        <begin position="171"/>
        <end position="191"/>
    </location>
</feature>
<dbReference type="Pfam" id="PF09721">
    <property type="entry name" value="Exosortase_EpsH"/>
    <property type="match status" value="1"/>
</dbReference>
<keyword evidence="6 9" id="KW-1133">Transmembrane helix</keyword>
<gene>
    <name evidence="10" type="ORF">ATY41_05770</name>
</gene>
<evidence type="ECO:0000256" key="5">
    <source>
        <dbReference type="ARBA" id="ARBA00022801"/>
    </source>
</evidence>
<comment type="subcellular location">
    <subcellularLocation>
        <location evidence="1">Cell membrane</location>
        <topology evidence="1">Multi-pass membrane protein</topology>
    </subcellularLocation>
</comment>
<evidence type="ECO:0000256" key="2">
    <source>
        <dbReference type="ARBA" id="ARBA00022475"/>
    </source>
</evidence>
<protein>
    <recommendedName>
        <fullName evidence="12">Exosortase/archaeosortase family protein</fullName>
    </recommendedName>
</protein>
<proteinExistence type="predicted"/>
<dbReference type="GO" id="GO:0005886">
    <property type="term" value="C:plasma membrane"/>
    <property type="evidence" value="ECO:0007669"/>
    <property type="project" value="UniProtKB-SubCell"/>
</dbReference>
<feature type="transmembrane region" description="Helical" evidence="9">
    <location>
        <begin position="140"/>
        <end position="165"/>
    </location>
</feature>
<dbReference type="NCBIfam" id="TIGR04178">
    <property type="entry name" value="exo_archaeo"/>
    <property type="match status" value="1"/>
</dbReference>
<evidence type="ECO:0000256" key="1">
    <source>
        <dbReference type="ARBA" id="ARBA00004651"/>
    </source>
</evidence>
<dbReference type="EMBL" id="LNZG01000047">
    <property type="protein sequence ID" value="ODA89417.1"/>
    <property type="molecule type" value="Genomic_DNA"/>
</dbReference>
<dbReference type="Proteomes" id="UP000094426">
    <property type="component" value="Unassembled WGS sequence"/>
</dbReference>
<evidence type="ECO:0000256" key="7">
    <source>
        <dbReference type="ARBA" id="ARBA00023136"/>
    </source>
</evidence>
<keyword evidence="5" id="KW-0378">Hydrolase</keyword>
<evidence type="ECO:0000256" key="8">
    <source>
        <dbReference type="SAM" id="MobiDB-lite"/>
    </source>
</evidence>
<keyword evidence="2" id="KW-1003">Cell membrane</keyword>
<evidence type="ECO:0000256" key="3">
    <source>
        <dbReference type="ARBA" id="ARBA00022670"/>
    </source>
</evidence>
<comment type="caution">
    <text evidence="10">The sequence shown here is derived from an EMBL/GenBank/DDBJ whole genome shotgun (WGS) entry which is preliminary data.</text>
</comment>
<dbReference type="OrthoDB" id="5063422at2"/>
<sequence length="209" mass="23199">MNLFELPAPTPHGNRPPNQIPRQDHRMRTRQHKKRTLDRFVRALVLGVGTLACLVMATHLDEIQSWEAQLTTMLLRPWTGGTSFSRRDVYFVPIGSTGIIGFQVTPECSVALMGLPLLIVSVIILQFPRVQWTCWCLGTAATAPIILVANQVRLLTVVAFTVSWAHNGYEIVGTVIGLAGFVAALLVLVGVTTRRREAAPTPERRRSWP</sequence>
<dbReference type="GO" id="GO:0006508">
    <property type="term" value="P:proteolysis"/>
    <property type="evidence" value="ECO:0007669"/>
    <property type="project" value="UniProtKB-KW"/>
</dbReference>
<dbReference type="AlphaFoldDB" id="A0A1E2SI30"/>
<accession>A0A1E2SI30</accession>
<organism evidence="10 11">
    <name type="scientific">Leifsonia xyli subsp. xyli</name>
    <dbReference type="NCBI Taxonomy" id="59736"/>
    <lineage>
        <taxon>Bacteria</taxon>
        <taxon>Bacillati</taxon>
        <taxon>Actinomycetota</taxon>
        <taxon>Actinomycetes</taxon>
        <taxon>Micrococcales</taxon>
        <taxon>Microbacteriaceae</taxon>
        <taxon>Leifsonia</taxon>
    </lineage>
</organism>
<name>A0A1E2SI30_LEIXY</name>
<dbReference type="InterPro" id="IPR026392">
    <property type="entry name" value="Exo/Archaeosortase_dom"/>
</dbReference>
<keyword evidence="3" id="KW-0645">Protease</keyword>
<keyword evidence="7 9" id="KW-0472">Membrane</keyword>
<reference evidence="10 11" key="1">
    <citation type="submission" date="2015-11" db="EMBL/GenBank/DDBJ databases">
        <authorList>
            <person name="Zhang Y."/>
            <person name="Guo Z."/>
        </authorList>
    </citation>
    <scope>NUCLEOTIDE SEQUENCE [LARGE SCALE GENOMIC DNA]</scope>
    <source>
        <strain evidence="11">gdw1</strain>
    </source>
</reference>
<evidence type="ECO:0000256" key="4">
    <source>
        <dbReference type="ARBA" id="ARBA00022692"/>
    </source>
</evidence>
<evidence type="ECO:0000256" key="9">
    <source>
        <dbReference type="SAM" id="Phobius"/>
    </source>
</evidence>
<dbReference type="GO" id="GO:0008233">
    <property type="term" value="F:peptidase activity"/>
    <property type="evidence" value="ECO:0007669"/>
    <property type="project" value="UniProtKB-KW"/>
</dbReference>
<dbReference type="OMA" id="CLVMATH"/>
<feature type="region of interest" description="Disordered" evidence="8">
    <location>
        <begin position="1"/>
        <end position="32"/>
    </location>
</feature>
<evidence type="ECO:0008006" key="12">
    <source>
        <dbReference type="Google" id="ProtNLM"/>
    </source>
</evidence>
<evidence type="ECO:0000313" key="10">
    <source>
        <dbReference type="EMBL" id="ODA89417.1"/>
    </source>
</evidence>
<keyword evidence="4 9" id="KW-0812">Transmembrane</keyword>
<feature type="transmembrane region" description="Helical" evidence="9">
    <location>
        <begin position="110"/>
        <end position="128"/>
    </location>
</feature>